<accession>A0A1S1QMA3</accession>
<dbReference type="PROSITE" id="PS51186">
    <property type="entry name" value="GNAT"/>
    <property type="match status" value="1"/>
</dbReference>
<keyword evidence="2" id="KW-0808">Transferase</keyword>
<evidence type="ECO:0000313" key="2">
    <source>
        <dbReference type="EMBL" id="OHV35853.1"/>
    </source>
</evidence>
<dbReference type="Proteomes" id="UP000179627">
    <property type="component" value="Unassembled WGS sequence"/>
</dbReference>
<dbReference type="EMBL" id="MBLM01000119">
    <property type="protein sequence ID" value="OHV35853.1"/>
    <property type="molecule type" value="Genomic_DNA"/>
</dbReference>
<organism evidence="2 3">
    <name type="scientific">Parafrankia colletiae</name>
    <dbReference type="NCBI Taxonomy" id="573497"/>
    <lineage>
        <taxon>Bacteria</taxon>
        <taxon>Bacillati</taxon>
        <taxon>Actinomycetota</taxon>
        <taxon>Actinomycetes</taxon>
        <taxon>Frankiales</taxon>
        <taxon>Frankiaceae</taxon>
        <taxon>Parafrankia</taxon>
    </lineage>
</organism>
<dbReference type="InterPro" id="IPR016181">
    <property type="entry name" value="Acyl_CoA_acyltransferase"/>
</dbReference>
<dbReference type="InterPro" id="IPR000182">
    <property type="entry name" value="GNAT_dom"/>
</dbReference>
<comment type="caution">
    <text evidence="2">The sequence shown here is derived from an EMBL/GenBank/DDBJ whole genome shotgun (WGS) entry which is preliminary data.</text>
</comment>
<sequence length="231" mass="24583">MAVTTPESALDNPVWASLSGVHAHVAIAHGRAARYPPEMSPFAAVSDDKDPDAWGDLAALVGPGALLGFAGLKSLPPPGWDVVTAVPAVQLLGDDLAPRADPEAVRLGVADVPEMLDLVARTQPGPFGQRTVELGTYLGIRRGGRLVAMAGERMRFPGRTEISAVCTDPAHRGEGLATRLILATALRVHARGDRPFLHVVVSNMDAIRLYETLGFTARREMSFVQMRTPLA</sequence>
<reference evidence="3" key="1">
    <citation type="submission" date="2016-07" db="EMBL/GenBank/DDBJ databases">
        <title>Sequence Frankia sp. strain CcI1.17.</title>
        <authorList>
            <person name="Ghodhbane-Gtari F."/>
            <person name="Swanson E."/>
            <person name="Gueddou A."/>
            <person name="Morris K."/>
            <person name="Hezbri K."/>
            <person name="Ktari A."/>
            <person name="Nouioui I."/>
            <person name="Abebe-Akele F."/>
            <person name="Simpson S."/>
            <person name="Thomas K."/>
            <person name="Gtari M."/>
            <person name="Tisa L.S."/>
            <person name="Hurst S."/>
        </authorList>
    </citation>
    <scope>NUCLEOTIDE SEQUENCE [LARGE SCALE GENOMIC DNA]</scope>
    <source>
        <strain evidence="3">Cc1.17</strain>
    </source>
</reference>
<feature type="domain" description="N-acetyltransferase" evidence="1">
    <location>
        <begin position="102"/>
        <end position="231"/>
    </location>
</feature>
<protein>
    <submittedName>
        <fullName evidence="2">GCN5 family acetyltransferase</fullName>
    </submittedName>
</protein>
<dbReference type="InterPro" id="IPR013653">
    <property type="entry name" value="GCN5-like_dom"/>
</dbReference>
<name>A0A1S1QMA3_9ACTN</name>
<dbReference type="Pfam" id="PF08445">
    <property type="entry name" value="FR47"/>
    <property type="match status" value="1"/>
</dbReference>
<evidence type="ECO:0000259" key="1">
    <source>
        <dbReference type="PROSITE" id="PS51186"/>
    </source>
</evidence>
<proteinExistence type="predicted"/>
<dbReference type="CDD" id="cd04301">
    <property type="entry name" value="NAT_SF"/>
    <property type="match status" value="1"/>
</dbReference>
<dbReference type="GO" id="GO:0016747">
    <property type="term" value="F:acyltransferase activity, transferring groups other than amino-acyl groups"/>
    <property type="evidence" value="ECO:0007669"/>
    <property type="project" value="InterPro"/>
</dbReference>
<gene>
    <name evidence="2" type="ORF">CC117_04480</name>
</gene>
<dbReference type="SUPFAM" id="SSF55729">
    <property type="entry name" value="Acyl-CoA N-acyltransferases (Nat)"/>
    <property type="match status" value="1"/>
</dbReference>
<evidence type="ECO:0000313" key="3">
    <source>
        <dbReference type="Proteomes" id="UP000179627"/>
    </source>
</evidence>
<keyword evidence="3" id="KW-1185">Reference proteome</keyword>
<dbReference type="Gene3D" id="3.40.630.30">
    <property type="match status" value="1"/>
</dbReference>
<dbReference type="AlphaFoldDB" id="A0A1S1QMA3"/>